<proteinExistence type="inferred from homology"/>
<dbReference type="Gene3D" id="3.40.50.150">
    <property type="entry name" value="Vaccinia Virus protein VP39"/>
    <property type="match status" value="1"/>
</dbReference>
<sequence length="233" mass="25517">MKPKSGGNISALFDDISRKYDFLNRVLSFNADIGWRRKLVKLSGASTGDKVLDVCAGTGDIGIELATVAPVDKIFGVDFSLEMLKEGSKKIGEKGYKGRVISFIADALNLPFGSETFNVVTIGFGLRNLTDYRAGISEMTRVLKGGGRLMILEFAMPERKIVSTIYGLYLKRILPIIGGVLTGKKSAYDYLSDSIAGFLKPMEVIEIMRAEGLVNLESFPMMAGTVYIYRGEK</sequence>
<evidence type="ECO:0000313" key="5">
    <source>
        <dbReference type="EMBL" id="MBN1572835.1"/>
    </source>
</evidence>
<keyword evidence="3 4" id="KW-0949">S-adenosyl-L-methionine</keyword>
<feature type="binding site" evidence="4">
    <location>
        <position position="78"/>
    </location>
    <ligand>
        <name>S-adenosyl-L-methionine</name>
        <dbReference type="ChEBI" id="CHEBI:59789"/>
    </ligand>
</feature>
<dbReference type="EC" id="2.1.1.163" evidence="4"/>
<evidence type="ECO:0000256" key="2">
    <source>
        <dbReference type="ARBA" id="ARBA00022679"/>
    </source>
</evidence>
<organism evidence="5 6">
    <name type="scientific">Candidatus Zymogenus saltonus</name>
    <dbReference type="NCBI Taxonomy" id="2844893"/>
    <lineage>
        <taxon>Bacteria</taxon>
        <taxon>Deltaproteobacteria</taxon>
        <taxon>Candidatus Zymogenia</taxon>
        <taxon>Candidatus Zymogeniales</taxon>
        <taxon>Candidatus Zymogenaceae</taxon>
        <taxon>Candidatus Zymogenus</taxon>
    </lineage>
</organism>
<evidence type="ECO:0000256" key="4">
    <source>
        <dbReference type="HAMAP-Rule" id="MF_01813"/>
    </source>
</evidence>
<comment type="function">
    <text evidence="4">Methyltransferase required for the conversion of demethylmenaquinol (DMKH2) to menaquinol (MKH2).</text>
</comment>
<comment type="caution">
    <text evidence="5">The sequence shown here is derived from an EMBL/GenBank/DDBJ whole genome shotgun (WGS) entry which is preliminary data.</text>
</comment>
<dbReference type="NCBIfam" id="NF001244">
    <property type="entry name" value="PRK00216.1-5"/>
    <property type="match status" value="1"/>
</dbReference>
<dbReference type="PANTHER" id="PTHR43591:SF24">
    <property type="entry name" value="2-METHOXY-6-POLYPRENYL-1,4-BENZOQUINOL METHYLASE, MITOCHONDRIAL"/>
    <property type="match status" value="1"/>
</dbReference>
<dbReference type="CDD" id="cd02440">
    <property type="entry name" value="AdoMet_MTases"/>
    <property type="match status" value="1"/>
</dbReference>
<dbReference type="InterPro" id="IPR004033">
    <property type="entry name" value="UbiE/COQ5_MeTrFase"/>
</dbReference>
<dbReference type="InterPro" id="IPR029063">
    <property type="entry name" value="SAM-dependent_MTases_sf"/>
</dbReference>
<keyword evidence="4" id="KW-0474">Menaquinone biosynthesis</keyword>
<dbReference type="HAMAP" id="MF_01813">
    <property type="entry name" value="MenG_UbiE_methyltr"/>
    <property type="match status" value="1"/>
</dbReference>
<comment type="caution">
    <text evidence="4">Lacks conserved residue(s) required for the propagation of feature annotation.</text>
</comment>
<comment type="catalytic activity">
    <reaction evidence="4">
        <text>a 2-demethylmenaquinol + S-adenosyl-L-methionine = a menaquinol + S-adenosyl-L-homocysteine + H(+)</text>
        <dbReference type="Rhea" id="RHEA:42640"/>
        <dbReference type="Rhea" id="RHEA-COMP:9539"/>
        <dbReference type="Rhea" id="RHEA-COMP:9563"/>
        <dbReference type="ChEBI" id="CHEBI:15378"/>
        <dbReference type="ChEBI" id="CHEBI:18151"/>
        <dbReference type="ChEBI" id="CHEBI:55437"/>
        <dbReference type="ChEBI" id="CHEBI:57856"/>
        <dbReference type="ChEBI" id="CHEBI:59789"/>
        <dbReference type="EC" id="2.1.1.163"/>
    </reaction>
</comment>
<reference evidence="5" key="1">
    <citation type="journal article" date="2021" name="Environ. Microbiol.">
        <title>Genomic characterization of three novel Desulfobacterota classes expand the metabolic and phylogenetic diversity of the phylum.</title>
        <authorList>
            <person name="Murphy C.L."/>
            <person name="Biggerstaff J."/>
            <person name="Eichhorn A."/>
            <person name="Ewing E."/>
            <person name="Shahan R."/>
            <person name="Soriano D."/>
            <person name="Stewart S."/>
            <person name="VanMol K."/>
            <person name="Walker R."/>
            <person name="Walters P."/>
            <person name="Elshahed M.S."/>
            <person name="Youssef N.H."/>
        </authorList>
    </citation>
    <scope>NUCLEOTIDE SEQUENCE</scope>
    <source>
        <strain evidence="5">Zod_Metabat.24</strain>
    </source>
</reference>
<dbReference type="GO" id="GO:0043770">
    <property type="term" value="F:demethylmenaquinone methyltransferase activity"/>
    <property type="evidence" value="ECO:0007669"/>
    <property type="project" value="UniProtKB-UniRule"/>
</dbReference>
<dbReference type="NCBIfam" id="TIGR01934">
    <property type="entry name" value="MenG_MenH_UbiE"/>
    <property type="match status" value="1"/>
</dbReference>
<feature type="binding site" evidence="4">
    <location>
        <begin position="106"/>
        <end position="107"/>
    </location>
    <ligand>
        <name>S-adenosyl-L-methionine</name>
        <dbReference type="ChEBI" id="CHEBI:59789"/>
    </ligand>
</feature>
<dbReference type="GO" id="GO:0032259">
    <property type="term" value="P:methylation"/>
    <property type="evidence" value="ECO:0007669"/>
    <property type="project" value="UniProtKB-KW"/>
</dbReference>
<dbReference type="Proteomes" id="UP000809273">
    <property type="component" value="Unassembled WGS sequence"/>
</dbReference>
<dbReference type="PROSITE" id="PS51608">
    <property type="entry name" value="SAM_MT_UBIE"/>
    <property type="match status" value="1"/>
</dbReference>
<dbReference type="EMBL" id="JAFGIX010000030">
    <property type="protein sequence ID" value="MBN1572835.1"/>
    <property type="molecule type" value="Genomic_DNA"/>
</dbReference>
<reference evidence="5" key="2">
    <citation type="submission" date="2021-01" db="EMBL/GenBank/DDBJ databases">
        <authorList>
            <person name="Hahn C.R."/>
            <person name="Youssef N.H."/>
            <person name="Elshahed M."/>
        </authorList>
    </citation>
    <scope>NUCLEOTIDE SEQUENCE</scope>
    <source>
        <strain evidence="5">Zod_Metabat.24</strain>
    </source>
</reference>
<accession>A0A9D8KF41</accession>
<feature type="binding site" evidence="4">
    <location>
        <position position="58"/>
    </location>
    <ligand>
        <name>S-adenosyl-L-methionine</name>
        <dbReference type="ChEBI" id="CHEBI:59789"/>
    </ligand>
</feature>
<evidence type="ECO:0000256" key="1">
    <source>
        <dbReference type="ARBA" id="ARBA00022603"/>
    </source>
</evidence>
<evidence type="ECO:0000256" key="3">
    <source>
        <dbReference type="ARBA" id="ARBA00022691"/>
    </source>
</evidence>
<dbReference type="PANTHER" id="PTHR43591">
    <property type="entry name" value="METHYLTRANSFERASE"/>
    <property type="match status" value="1"/>
</dbReference>
<dbReference type="PROSITE" id="PS01183">
    <property type="entry name" value="UBIE_1"/>
    <property type="match status" value="1"/>
</dbReference>
<name>A0A9D8KF41_9DELT</name>
<evidence type="ECO:0000313" key="6">
    <source>
        <dbReference type="Proteomes" id="UP000809273"/>
    </source>
</evidence>
<dbReference type="InterPro" id="IPR023576">
    <property type="entry name" value="UbiE/COQ5_MeTrFase_CS"/>
</dbReference>
<gene>
    <name evidence="5" type="primary">ubiE</name>
    <name evidence="4" type="synonym">menG</name>
    <name evidence="5" type="ORF">JW984_06515</name>
</gene>
<dbReference type="Pfam" id="PF01209">
    <property type="entry name" value="Ubie_methyltran"/>
    <property type="match status" value="1"/>
</dbReference>
<comment type="pathway">
    <text evidence="4">Quinol/quinone metabolism; menaquinone biosynthesis; menaquinol from 1,4-dihydroxy-2-naphthoate: step 2/2.</text>
</comment>
<dbReference type="GO" id="GO:0009234">
    <property type="term" value="P:menaquinone biosynthetic process"/>
    <property type="evidence" value="ECO:0007669"/>
    <property type="project" value="UniProtKB-UniRule"/>
</dbReference>
<comment type="similarity">
    <text evidence="4">Belongs to the class I-like SAM-binding methyltransferase superfamily. MenG/UbiE family.</text>
</comment>
<dbReference type="SUPFAM" id="SSF53335">
    <property type="entry name" value="S-adenosyl-L-methionine-dependent methyltransferases"/>
    <property type="match status" value="1"/>
</dbReference>
<keyword evidence="2 4" id="KW-0808">Transferase</keyword>
<protein>
    <recommendedName>
        <fullName evidence="4">Demethylmenaquinone methyltransferase</fullName>
        <ecNumber evidence="4">2.1.1.163</ecNumber>
    </recommendedName>
</protein>
<dbReference type="AlphaFoldDB" id="A0A9D8KF41"/>
<keyword evidence="1 4" id="KW-0489">Methyltransferase</keyword>